<organism evidence="1 2">
    <name type="scientific">Chryseobacterium lathyri</name>
    <dbReference type="NCBI Taxonomy" id="395933"/>
    <lineage>
        <taxon>Bacteria</taxon>
        <taxon>Pseudomonadati</taxon>
        <taxon>Bacteroidota</taxon>
        <taxon>Flavobacteriia</taxon>
        <taxon>Flavobacteriales</taxon>
        <taxon>Weeksellaceae</taxon>
        <taxon>Chryseobacterium group</taxon>
        <taxon>Chryseobacterium</taxon>
    </lineage>
</organism>
<dbReference type="Proteomes" id="UP000321150">
    <property type="component" value="Unassembled WGS sequence"/>
</dbReference>
<sequence length="174" mass="19455">MKRKFHLIKIKNQNMQMKYFKFLVMICFVGMLFSCGGDDDICESGEGTPRIKVAFKSLASGKATTLDSLYVAVDYGAGKVQLGKAEKIDSRLIPLRVDGSPYTDVYFRLADKGAESHVRINYTTKSTYVSPGCGIKKTYDNLSSELIQSNPVQQLEAGQNQIENEDKTNLFLLF</sequence>
<dbReference type="PROSITE" id="PS51257">
    <property type="entry name" value="PROKAR_LIPOPROTEIN"/>
    <property type="match status" value="1"/>
</dbReference>
<accession>A0A511YDU3</accession>
<evidence type="ECO:0000313" key="2">
    <source>
        <dbReference type="Proteomes" id="UP000321150"/>
    </source>
</evidence>
<gene>
    <name evidence="1" type="ORF">CLA01_34460</name>
</gene>
<protein>
    <submittedName>
        <fullName evidence="1">Uncharacterized protein</fullName>
    </submittedName>
</protein>
<evidence type="ECO:0000313" key="1">
    <source>
        <dbReference type="EMBL" id="GEN73374.1"/>
    </source>
</evidence>
<comment type="caution">
    <text evidence="1">The sequence shown here is derived from an EMBL/GenBank/DDBJ whole genome shotgun (WGS) entry which is preliminary data.</text>
</comment>
<reference evidence="1 2" key="1">
    <citation type="submission" date="2019-07" db="EMBL/GenBank/DDBJ databases">
        <title>Whole genome shotgun sequence of Chryseobacterium lathyri NBRC 105250.</title>
        <authorList>
            <person name="Hosoyama A."/>
            <person name="Uohara A."/>
            <person name="Ohji S."/>
            <person name="Ichikawa N."/>
        </authorList>
    </citation>
    <scope>NUCLEOTIDE SEQUENCE [LARGE SCALE GENOMIC DNA]</scope>
    <source>
        <strain evidence="1 2">NBRC 105250</strain>
    </source>
</reference>
<dbReference type="EMBL" id="BJYI01000014">
    <property type="protein sequence ID" value="GEN73374.1"/>
    <property type="molecule type" value="Genomic_DNA"/>
</dbReference>
<dbReference type="Pfam" id="PF20050">
    <property type="entry name" value="DUF6452"/>
    <property type="match status" value="1"/>
</dbReference>
<proteinExistence type="predicted"/>
<dbReference type="AlphaFoldDB" id="A0A511YDU3"/>
<dbReference type="InterPro" id="IPR045607">
    <property type="entry name" value="DUF6452"/>
</dbReference>
<name>A0A511YDU3_9FLAO</name>